<keyword evidence="2" id="KW-0808">Transferase</keyword>
<reference evidence="2" key="1">
    <citation type="submission" date="2019-02" db="EMBL/GenBank/DDBJ databases">
        <authorList>
            <person name="Gruber-Vodicka R. H."/>
            <person name="Seah K. B. B."/>
        </authorList>
    </citation>
    <scope>NUCLEOTIDE SEQUENCE</scope>
    <source>
        <strain evidence="2">BECK_BZ125</strain>
    </source>
</reference>
<proteinExistence type="predicted"/>
<keyword evidence="2" id="KW-0489">Methyltransferase</keyword>
<accession>A0A450YHM2</accession>
<sequence length="299" mass="34139">MKSQNPNQANMRCRPRCSAQFDTRNRKCSACGFIPPQTDDHPAPAPRPGEEGAYFSPDAYPELAALEAENFWFRVRNHLIVWALTRYFPRMRRCLEIGCGTGFVLGGIAEAFPEAELMGTDIFSAGLAYAARRVSGAELHQMDARYIPYRKEFDVIGAFDVLERIKEDEAVLREMFAALRAGGGIAVTVPQHTWLWSRQDAYACHVRRYQVGELREKALRAGFHVVFETSFVSLLLPIMFVSRMFQRDHRSDINPTDELRLPVAINTVFENIMRVERRIIRLGVRFPLGGSRFLIARRP</sequence>
<dbReference type="InterPro" id="IPR013217">
    <property type="entry name" value="Methyltransf_12"/>
</dbReference>
<dbReference type="Gene3D" id="3.40.50.150">
    <property type="entry name" value="Vaccinia Virus protein VP39"/>
    <property type="match status" value="1"/>
</dbReference>
<dbReference type="GO" id="GO:0008168">
    <property type="term" value="F:methyltransferase activity"/>
    <property type="evidence" value="ECO:0007669"/>
    <property type="project" value="UniProtKB-KW"/>
</dbReference>
<dbReference type="CDD" id="cd02440">
    <property type="entry name" value="AdoMet_MTases"/>
    <property type="match status" value="1"/>
</dbReference>
<organism evidence="2">
    <name type="scientific">Candidatus Kentrum sp. TC</name>
    <dbReference type="NCBI Taxonomy" id="2126339"/>
    <lineage>
        <taxon>Bacteria</taxon>
        <taxon>Pseudomonadati</taxon>
        <taxon>Pseudomonadota</taxon>
        <taxon>Gammaproteobacteria</taxon>
        <taxon>Candidatus Kentrum</taxon>
    </lineage>
</organism>
<gene>
    <name evidence="2" type="ORF">BECKTC1821E_GA0114239_100928</name>
</gene>
<feature type="domain" description="Methyltransferase type 12" evidence="1">
    <location>
        <begin position="95"/>
        <end position="184"/>
    </location>
</feature>
<dbReference type="SUPFAM" id="SSF53335">
    <property type="entry name" value="S-adenosyl-L-methionine-dependent methyltransferases"/>
    <property type="match status" value="1"/>
</dbReference>
<dbReference type="InterPro" id="IPR029063">
    <property type="entry name" value="SAM-dependent_MTases_sf"/>
</dbReference>
<dbReference type="Pfam" id="PF08242">
    <property type="entry name" value="Methyltransf_12"/>
    <property type="match status" value="1"/>
</dbReference>
<dbReference type="PANTHER" id="PTHR43861">
    <property type="entry name" value="TRANS-ACONITATE 2-METHYLTRANSFERASE-RELATED"/>
    <property type="match status" value="1"/>
</dbReference>
<dbReference type="AlphaFoldDB" id="A0A450YHM2"/>
<evidence type="ECO:0000259" key="1">
    <source>
        <dbReference type="Pfam" id="PF08242"/>
    </source>
</evidence>
<evidence type="ECO:0000313" key="2">
    <source>
        <dbReference type="EMBL" id="VFK41019.1"/>
    </source>
</evidence>
<protein>
    <submittedName>
        <fullName evidence="2">Methyltransferase domain-containing protein</fullName>
    </submittedName>
</protein>
<dbReference type="EMBL" id="CAADFT010000009">
    <property type="protein sequence ID" value="VFK41019.1"/>
    <property type="molecule type" value="Genomic_DNA"/>
</dbReference>
<name>A0A450YHM2_9GAMM</name>
<dbReference type="GO" id="GO:0032259">
    <property type="term" value="P:methylation"/>
    <property type="evidence" value="ECO:0007669"/>
    <property type="project" value="UniProtKB-KW"/>
</dbReference>